<keyword evidence="8 12" id="KW-0472">Membrane</keyword>
<evidence type="ECO:0000256" key="6">
    <source>
        <dbReference type="ARBA" id="ARBA00022989"/>
    </source>
</evidence>
<dbReference type="InterPro" id="IPR036272">
    <property type="entry name" value="Methuselah_N_sf"/>
</dbReference>
<dbReference type="PANTHER" id="PTHR47154:SF2">
    <property type="entry name" value="G-PROTEIN COUPLED RECEPTOR MTH-RELATED"/>
    <property type="match status" value="1"/>
</dbReference>
<feature type="region of interest" description="Disordered" evidence="11">
    <location>
        <begin position="467"/>
        <end position="491"/>
    </location>
</feature>
<dbReference type="Gene3D" id="1.20.1070.10">
    <property type="entry name" value="Rhodopsin 7-helix transmembrane proteins"/>
    <property type="match status" value="1"/>
</dbReference>
<comment type="similarity">
    <text evidence="2">Belongs to the G-protein coupled receptor 2 family. Mth subfamily.</text>
</comment>
<evidence type="ECO:0000256" key="12">
    <source>
        <dbReference type="SAM" id="Phobius"/>
    </source>
</evidence>
<dbReference type="GO" id="GO:0007166">
    <property type="term" value="P:cell surface receptor signaling pathway"/>
    <property type="evidence" value="ECO:0007669"/>
    <property type="project" value="InterPro"/>
</dbReference>
<evidence type="ECO:0000256" key="7">
    <source>
        <dbReference type="ARBA" id="ARBA00023040"/>
    </source>
</evidence>
<keyword evidence="4 12" id="KW-0812">Transmembrane</keyword>
<evidence type="ECO:0000256" key="4">
    <source>
        <dbReference type="ARBA" id="ARBA00022692"/>
    </source>
</evidence>
<feature type="transmembrane region" description="Helical" evidence="12">
    <location>
        <begin position="348"/>
        <end position="373"/>
    </location>
</feature>
<dbReference type="AlphaFoldDB" id="A0A9J6CD50"/>
<keyword evidence="9" id="KW-0675">Receptor</keyword>
<evidence type="ECO:0000256" key="11">
    <source>
        <dbReference type="SAM" id="MobiDB-lite"/>
    </source>
</evidence>
<dbReference type="InterPro" id="IPR023311">
    <property type="entry name" value="Methusela_ecto_dom_2"/>
</dbReference>
<keyword evidence="6 12" id="KW-1133">Transmembrane helix</keyword>
<proteinExistence type="inferred from homology"/>
<evidence type="ECO:0000256" key="10">
    <source>
        <dbReference type="ARBA" id="ARBA00023224"/>
    </source>
</evidence>
<sequence>MKFLVFLFCLNSIYCQNISCDFKNTIDISGGKFDNDKNYIYKNDVYKLGDYAEFKYKIVNFTEKILVDPHIRGCVCKFKTCIRMCCQKNDNCLKPSEITFPQDKGIETTINLAKNKKYEILLEKPCKDMYKLEPEDDEEDAWAILTNGSLQTRDKIHNTDSYCLLQLDNSKNVDAYLCFEEEDEISRFIYYPVGMILSIPFLILTLTVYAAIADLRNIHGKCLMCYICGLIVLYFCLIHIQTSSALLEEDSCISSGYVLYISLLFCFVWLNIMCYDIWFVSKNGLTRVFKNFEHQGFILYAIYGFASPVFIGTIVYLIDTYELLPTKFLPRIGHKRCWLQENRIVEAIYVYIPMSILIIINIILFLMTARIIWKAQKITKNGDGDNLVKENVLRSRFYIYLRLFIIMGMSWFMETLSWIFHNSSTVFIVTDIFNCLQGVFIFIICVLNFSTRQLIARRCCPIDYSEEEEEENTSDEANRQLKQKTPAIAET</sequence>
<evidence type="ECO:0000256" key="5">
    <source>
        <dbReference type="ARBA" id="ARBA00022729"/>
    </source>
</evidence>
<evidence type="ECO:0000313" key="15">
    <source>
        <dbReference type="EMBL" id="KAG5679683.1"/>
    </source>
</evidence>
<dbReference type="PROSITE" id="PS50261">
    <property type="entry name" value="G_PROTEIN_RECEP_F2_4"/>
    <property type="match status" value="1"/>
</dbReference>
<reference evidence="15" key="1">
    <citation type="submission" date="2021-03" db="EMBL/GenBank/DDBJ databases">
        <title>Chromosome level genome of the anhydrobiotic midge Polypedilum vanderplanki.</title>
        <authorList>
            <person name="Yoshida Y."/>
            <person name="Kikawada T."/>
            <person name="Gusev O."/>
        </authorList>
    </citation>
    <scope>NUCLEOTIDE SEQUENCE</scope>
    <source>
        <strain evidence="15">NIAS01</strain>
        <tissue evidence="15">Whole body or cell culture</tissue>
    </source>
</reference>
<dbReference type="Pfam" id="PF06652">
    <property type="entry name" value="Methuselah_N"/>
    <property type="match status" value="1"/>
</dbReference>
<feature type="chain" id="PRO_5039893217" description="G-protein coupled receptors family 2 profile 2 domain-containing protein" evidence="13">
    <location>
        <begin position="16"/>
        <end position="491"/>
    </location>
</feature>
<keyword evidence="5 13" id="KW-0732">Signal</keyword>
<evidence type="ECO:0000256" key="9">
    <source>
        <dbReference type="ARBA" id="ARBA00023170"/>
    </source>
</evidence>
<dbReference type="GO" id="GO:0005886">
    <property type="term" value="C:plasma membrane"/>
    <property type="evidence" value="ECO:0007669"/>
    <property type="project" value="UniProtKB-SubCell"/>
</dbReference>
<dbReference type="GO" id="GO:0008528">
    <property type="term" value="F:G protein-coupled peptide receptor activity"/>
    <property type="evidence" value="ECO:0007669"/>
    <property type="project" value="TreeGrafter"/>
</dbReference>
<gene>
    <name evidence="15" type="ORF">PVAND_009236</name>
</gene>
<dbReference type="Proteomes" id="UP001107558">
    <property type="component" value="Chromosome 1"/>
</dbReference>
<evidence type="ECO:0000256" key="8">
    <source>
        <dbReference type="ARBA" id="ARBA00023136"/>
    </source>
</evidence>
<dbReference type="OrthoDB" id="6134459at2759"/>
<feature type="signal peptide" evidence="13">
    <location>
        <begin position="1"/>
        <end position="15"/>
    </location>
</feature>
<evidence type="ECO:0000256" key="3">
    <source>
        <dbReference type="ARBA" id="ARBA00022475"/>
    </source>
</evidence>
<dbReference type="SUPFAM" id="SSF63877">
    <property type="entry name" value="Methuselah ectodomain"/>
    <property type="match status" value="1"/>
</dbReference>
<evidence type="ECO:0000313" key="16">
    <source>
        <dbReference type="Proteomes" id="UP001107558"/>
    </source>
</evidence>
<feature type="transmembrane region" description="Helical" evidence="12">
    <location>
        <begin position="188"/>
        <end position="211"/>
    </location>
</feature>
<evidence type="ECO:0000259" key="14">
    <source>
        <dbReference type="PROSITE" id="PS50261"/>
    </source>
</evidence>
<feature type="transmembrane region" description="Helical" evidence="12">
    <location>
        <begin position="257"/>
        <end position="278"/>
    </location>
</feature>
<name>A0A9J6CD50_POLVA</name>
<evidence type="ECO:0000256" key="13">
    <source>
        <dbReference type="SAM" id="SignalP"/>
    </source>
</evidence>
<feature type="domain" description="G-protein coupled receptors family 2 profile 2" evidence="14">
    <location>
        <begin position="187"/>
        <end position="449"/>
    </location>
</feature>
<feature type="transmembrane region" description="Helical" evidence="12">
    <location>
        <begin position="399"/>
        <end position="420"/>
    </location>
</feature>
<feature type="transmembrane region" description="Helical" evidence="12">
    <location>
        <begin position="223"/>
        <end position="242"/>
    </location>
</feature>
<comment type="subcellular location">
    <subcellularLocation>
        <location evidence="1">Cell membrane</location>
        <topology evidence="1">Multi-pass membrane protein</topology>
    </subcellularLocation>
</comment>
<dbReference type="PANTHER" id="PTHR47154">
    <property type="entry name" value="G-PROTEIN COUPLED RECEPTOR MTH-RELATED"/>
    <property type="match status" value="1"/>
</dbReference>
<dbReference type="InterPro" id="IPR017981">
    <property type="entry name" value="GPCR_2-like_7TM"/>
</dbReference>
<dbReference type="InterPro" id="IPR044860">
    <property type="entry name" value="Methusela_ecto_dom_1"/>
</dbReference>
<dbReference type="CDD" id="cd15039">
    <property type="entry name" value="7tmB3_Methuselah-like"/>
    <property type="match status" value="1"/>
</dbReference>
<accession>A0A9J6CD50</accession>
<feature type="transmembrane region" description="Helical" evidence="12">
    <location>
        <begin position="426"/>
        <end position="449"/>
    </location>
</feature>
<dbReference type="Gene3D" id="2.170.180.11">
    <property type="entry name" value="Methuselah ectodomain, domain 2"/>
    <property type="match status" value="1"/>
</dbReference>
<keyword evidence="7" id="KW-0297">G-protein coupled receptor</keyword>
<feature type="transmembrane region" description="Helical" evidence="12">
    <location>
        <begin position="298"/>
        <end position="318"/>
    </location>
</feature>
<keyword evidence="10" id="KW-0807">Transducer</keyword>
<dbReference type="Gene3D" id="2.30.160.11">
    <property type="match status" value="1"/>
</dbReference>
<evidence type="ECO:0000256" key="1">
    <source>
        <dbReference type="ARBA" id="ARBA00004651"/>
    </source>
</evidence>
<keyword evidence="16" id="KW-1185">Reference proteome</keyword>
<keyword evidence="3" id="KW-1003">Cell membrane</keyword>
<dbReference type="InterPro" id="IPR051384">
    <property type="entry name" value="Mth_GPCR"/>
</dbReference>
<dbReference type="InterPro" id="IPR010596">
    <property type="entry name" value="Methuselah_N_dom"/>
</dbReference>
<comment type="caution">
    <text evidence="15">The sequence shown here is derived from an EMBL/GenBank/DDBJ whole genome shotgun (WGS) entry which is preliminary data.</text>
</comment>
<dbReference type="EMBL" id="JADBJN010000001">
    <property type="protein sequence ID" value="KAG5679683.1"/>
    <property type="molecule type" value="Genomic_DNA"/>
</dbReference>
<protein>
    <recommendedName>
        <fullName evidence="14">G-protein coupled receptors family 2 profile 2 domain-containing protein</fullName>
    </recommendedName>
</protein>
<organism evidence="15 16">
    <name type="scientific">Polypedilum vanderplanki</name>
    <name type="common">Sleeping chironomid midge</name>
    <dbReference type="NCBI Taxonomy" id="319348"/>
    <lineage>
        <taxon>Eukaryota</taxon>
        <taxon>Metazoa</taxon>
        <taxon>Ecdysozoa</taxon>
        <taxon>Arthropoda</taxon>
        <taxon>Hexapoda</taxon>
        <taxon>Insecta</taxon>
        <taxon>Pterygota</taxon>
        <taxon>Neoptera</taxon>
        <taxon>Endopterygota</taxon>
        <taxon>Diptera</taxon>
        <taxon>Nematocera</taxon>
        <taxon>Chironomoidea</taxon>
        <taxon>Chironomidae</taxon>
        <taxon>Chironominae</taxon>
        <taxon>Polypedilum</taxon>
        <taxon>Polypedilum</taxon>
    </lineage>
</organism>
<evidence type="ECO:0000256" key="2">
    <source>
        <dbReference type="ARBA" id="ARBA00008979"/>
    </source>
</evidence>